<gene>
    <name evidence="1" type="ORF">OPV22_020868</name>
</gene>
<dbReference type="AlphaFoldDB" id="A0AAV8PAB4"/>
<accession>A0AAV8PAB4</accession>
<name>A0AAV8PAB4_ENSVE</name>
<organism evidence="1 2">
    <name type="scientific">Ensete ventricosum</name>
    <name type="common">Abyssinian banana</name>
    <name type="synonym">Musa ensete</name>
    <dbReference type="NCBI Taxonomy" id="4639"/>
    <lineage>
        <taxon>Eukaryota</taxon>
        <taxon>Viridiplantae</taxon>
        <taxon>Streptophyta</taxon>
        <taxon>Embryophyta</taxon>
        <taxon>Tracheophyta</taxon>
        <taxon>Spermatophyta</taxon>
        <taxon>Magnoliopsida</taxon>
        <taxon>Liliopsida</taxon>
        <taxon>Zingiberales</taxon>
        <taxon>Musaceae</taxon>
        <taxon>Ensete</taxon>
    </lineage>
</organism>
<comment type="caution">
    <text evidence="1">The sequence shown here is derived from an EMBL/GenBank/DDBJ whole genome shotgun (WGS) entry which is preliminary data.</text>
</comment>
<protein>
    <submittedName>
        <fullName evidence="1">Uncharacterized protein</fullName>
    </submittedName>
</protein>
<proteinExistence type="predicted"/>
<evidence type="ECO:0000313" key="1">
    <source>
        <dbReference type="EMBL" id="KAJ8477141.1"/>
    </source>
</evidence>
<evidence type="ECO:0000313" key="2">
    <source>
        <dbReference type="Proteomes" id="UP001222027"/>
    </source>
</evidence>
<sequence length="104" mass="11168">MRSAVRVISSTFVATGRRGETGVGPIFTPPALFPLAIADSFLLLRENATLCSFPTPKPDRRGPPREFTSCSVAQVSGLVGAGILEFSTHEESRGLEVGKFAFRQ</sequence>
<dbReference type="Proteomes" id="UP001222027">
    <property type="component" value="Unassembled WGS sequence"/>
</dbReference>
<dbReference type="EMBL" id="JAQQAF010000006">
    <property type="protein sequence ID" value="KAJ8477141.1"/>
    <property type="molecule type" value="Genomic_DNA"/>
</dbReference>
<reference evidence="1 2" key="1">
    <citation type="submission" date="2022-12" db="EMBL/GenBank/DDBJ databases">
        <title>Chromosome-scale assembly of the Ensete ventricosum genome.</title>
        <authorList>
            <person name="Dussert Y."/>
            <person name="Stocks J."/>
            <person name="Wendawek A."/>
            <person name="Woldeyes F."/>
            <person name="Nichols R.A."/>
            <person name="Borrell J.S."/>
        </authorList>
    </citation>
    <scope>NUCLEOTIDE SEQUENCE [LARGE SCALE GENOMIC DNA]</scope>
    <source>
        <strain evidence="2">cv. Maze</strain>
        <tissue evidence="1">Seeds</tissue>
    </source>
</reference>
<keyword evidence="2" id="KW-1185">Reference proteome</keyword>